<evidence type="ECO:0000256" key="5">
    <source>
        <dbReference type="ARBA" id="ARBA00023085"/>
    </source>
</evidence>
<keyword evidence="5" id="KW-0063">Aspartyl esterase</keyword>
<dbReference type="InterPro" id="IPR035513">
    <property type="entry name" value="Invertase/methylesterase_inhib"/>
</dbReference>
<evidence type="ECO:0000256" key="2">
    <source>
        <dbReference type="ARBA" id="ARBA00006027"/>
    </source>
</evidence>
<comment type="similarity">
    <text evidence="3">In the C-terminal section; belongs to the pectinesterase family.</text>
</comment>
<sequence length="385" mass="41484">MVVVGILSDAMNIVPTPARLNMPEFAHRPLLGFPRRPARHHVRNHLQPTAAREFGTDPECRLLAMVVALFRKLEPAGPIGEARTPGPPPRPRKSKLKILLISTVAFLMAAAVSTAIGAAVLRGGRRLHGGRPSQAMSRACGRTRFPALCVESLLHFPGASTASEGELLHISINMTLQKLGRSLYSATGSNNLDMDSHARFKIFTANLRSAYEDCLELLDDSVDLLTRSLSSVSTGGEPSGSTQDVLTWLSAALTNQDTCTDGLDEIQNGVVKSQMSDWLKDLSELVSNSLSIYSAGEGGAADGDFSGVPVQNRRLMSEEKAGLDFPIWLSRRDRVLLDLPPAAISADIVVSKDGGNGTVKTISEAIKKAPKHSERRFVVHVRAGR</sequence>
<evidence type="ECO:0000256" key="4">
    <source>
        <dbReference type="ARBA" id="ARBA00022801"/>
    </source>
</evidence>
<organism evidence="10 11">
    <name type="scientific">Striga hermonthica</name>
    <name type="common">Purple witchweed</name>
    <name type="synonym">Buchnera hermonthica</name>
    <dbReference type="NCBI Taxonomy" id="68872"/>
    <lineage>
        <taxon>Eukaryota</taxon>
        <taxon>Viridiplantae</taxon>
        <taxon>Streptophyta</taxon>
        <taxon>Embryophyta</taxon>
        <taxon>Tracheophyta</taxon>
        <taxon>Spermatophyta</taxon>
        <taxon>Magnoliopsida</taxon>
        <taxon>eudicotyledons</taxon>
        <taxon>Gunneridae</taxon>
        <taxon>Pentapetalae</taxon>
        <taxon>asterids</taxon>
        <taxon>lamiids</taxon>
        <taxon>Lamiales</taxon>
        <taxon>Orobanchaceae</taxon>
        <taxon>Buchnereae</taxon>
        <taxon>Striga</taxon>
    </lineage>
</organism>
<gene>
    <name evidence="10" type="ORF">SHERM_26261</name>
</gene>
<keyword evidence="8" id="KW-0472">Membrane</keyword>
<keyword evidence="4" id="KW-0378">Hydrolase</keyword>
<evidence type="ECO:0000256" key="6">
    <source>
        <dbReference type="ARBA" id="ARBA00023316"/>
    </source>
</evidence>
<dbReference type="GO" id="GO:0042545">
    <property type="term" value="P:cell wall modification"/>
    <property type="evidence" value="ECO:0007669"/>
    <property type="project" value="InterPro"/>
</dbReference>
<name>A0A9N7NBA5_STRHE</name>
<dbReference type="Pfam" id="PF04043">
    <property type="entry name" value="PMEI"/>
    <property type="match status" value="1"/>
</dbReference>
<dbReference type="Gene3D" id="2.160.20.10">
    <property type="entry name" value="Single-stranded right-handed beta-helix, Pectin lyase-like"/>
    <property type="match status" value="1"/>
</dbReference>
<proteinExistence type="inferred from homology"/>
<feature type="transmembrane region" description="Helical" evidence="8">
    <location>
        <begin position="98"/>
        <end position="121"/>
    </location>
</feature>
<dbReference type="InterPro" id="IPR006501">
    <property type="entry name" value="Pectinesterase_inhib_dom"/>
</dbReference>
<comment type="caution">
    <text evidence="10">The sequence shown here is derived from an EMBL/GenBank/DDBJ whole genome shotgun (WGS) entry which is preliminary data.</text>
</comment>
<keyword evidence="8" id="KW-0812">Transmembrane</keyword>
<dbReference type="PANTHER" id="PTHR31707">
    <property type="entry name" value="PECTINESTERASE"/>
    <property type="match status" value="1"/>
</dbReference>
<dbReference type="CDD" id="cd15798">
    <property type="entry name" value="PMEI-like_3"/>
    <property type="match status" value="1"/>
</dbReference>
<accession>A0A9N7NBA5</accession>
<dbReference type="InterPro" id="IPR012334">
    <property type="entry name" value="Pectin_lyas_fold"/>
</dbReference>
<dbReference type="InterPro" id="IPR000070">
    <property type="entry name" value="Pectinesterase_cat"/>
</dbReference>
<evidence type="ECO:0000259" key="9">
    <source>
        <dbReference type="SMART" id="SM00856"/>
    </source>
</evidence>
<dbReference type="GO" id="GO:0030599">
    <property type="term" value="F:pectinesterase activity"/>
    <property type="evidence" value="ECO:0007669"/>
    <property type="project" value="UniProtKB-EC"/>
</dbReference>
<dbReference type="Proteomes" id="UP001153555">
    <property type="component" value="Unassembled WGS sequence"/>
</dbReference>
<dbReference type="GO" id="GO:0004857">
    <property type="term" value="F:enzyme inhibitor activity"/>
    <property type="evidence" value="ECO:0007669"/>
    <property type="project" value="InterPro"/>
</dbReference>
<keyword evidence="6" id="KW-0961">Cell wall biogenesis/degradation</keyword>
<comment type="catalytic activity">
    <reaction evidence="7">
        <text>[(1-&gt;4)-alpha-D-galacturonosyl methyl ester](n) + n H2O = [(1-&gt;4)-alpha-D-galacturonosyl](n) + n methanol + n H(+)</text>
        <dbReference type="Rhea" id="RHEA:22380"/>
        <dbReference type="Rhea" id="RHEA-COMP:14570"/>
        <dbReference type="Rhea" id="RHEA-COMP:14573"/>
        <dbReference type="ChEBI" id="CHEBI:15377"/>
        <dbReference type="ChEBI" id="CHEBI:15378"/>
        <dbReference type="ChEBI" id="CHEBI:17790"/>
        <dbReference type="ChEBI" id="CHEBI:140522"/>
        <dbReference type="ChEBI" id="CHEBI:140523"/>
        <dbReference type="EC" id="3.1.1.11"/>
    </reaction>
</comment>
<evidence type="ECO:0000313" key="11">
    <source>
        <dbReference type="Proteomes" id="UP001153555"/>
    </source>
</evidence>
<dbReference type="AlphaFoldDB" id="A0A9N7NBA5"/>
<feature type="domain" description="Pectinesterase inhibitor" evidence="9">
    <location>
        <begin position="131"/>
        <end position="292"/>
    </location>
</feature>
<dbReference type="InterPro" id="IPR011050">
    <property type="entry name" value="Pectin_lyase_fold/virulence"/>
</dbReference>
<dbReference type="OrthoDB" id="2019149at2759"/>
<evidence type="ECO:0000256" key="3">
    <source>
        <dbReference type="ARBA" id="ARBA00007786"/>
    </source>
</evidence>
<comment type="pathway">
    <text evidence="1">Glycan metabolism; pectin degradation; 2-dehydro-3-deoxy-D-gluconate from pectin: step 1/5.</text>
</comment>
<dbReference type="Gene3D" id="1.20.140.40">
    <property type="entry name" value="Invertase/pectin methylesterase inhibitor family protein"/>
    <property type="match status" value="1"/>
</dbReference>
<evidence type="ECO:0000256" key="8">
    <source>
        <dbReference type="SAM" id="Phobius"/>
    </source>
</evidence>
<reference evidence="10" key="1">
    <citation type="submission" date="2019-12" db="EMBL/GenBank/DDBJ databases">
        <authorList>
            <person name="Scholes J."/>
        </authorList>
    </citation>
    <scope>NUCLEOTIDE SEQUENCE</scope>
</reference>
<protein>
    <submittedName>
        <fullName evidence="10">Probable pectinesterase/pectinesterase inhibitor 61</fullName>
    </submittedName>
</protein>
<dbReference type="SMART" id="SM00856">
    <property type="entry name" value="PMEI"/>
    <property type="match status" value="1"/>
</dbReference>
<evidence type="ECO:0000256" key="1">
    <source>
        <dbReference type="ARBA" id="ARBA00005184"/>
    </source>
</evidence>
<dbReference type="NCBIfam" id="TIGR01614">
    <property type="entry name" value="PME_inhib"/>
    <property type="match status" value="1"/>
</dbReference>
<dbReference type="SUPFAM" id="SSF51126">
    <property type="entry name" value="Pectin lyase-like"/>
    <property type="match status" value="1"/>
</dbReference>
<evidence type="ECO:0000313" key="10">
    <source>
        <dbReference type="EMBL" id="CAA0830877.1"/>
    </source>
</evidence>
<keyword evidence="11" id="KW-1185">Reference proteome</keyword>
<keyword evidence="8" id="KW-1133">Transmembrane helix</keyword>
<comment type="similarity">
    <text evidence="2">In the N-terminal section; belongs to the PMEI family.</text>
</comment>
<dbReference type="SUPFAM" id="SSF101148">
    <property type="entry name" value="Plant invertase/pectin methylesterase inhibitor"/>
    <property type="match status" value="1"/>
</dbReference>
<dbReference type="Pfam" id="PF01095">
    <property type="entry name" value="Pectinesterase"/>
    <property type="match status" value="1"/>
</dbReference>
<dbReference type="EMBL" id="CACSLK010027831">
    <property type="protein sequence ID" value="CAA0830877.1"/>
    <property type="molecule type" value="Genomic_DNA"/>
</dbReference>
<evidence type="ECO:0000256" key="7">
    <source>
        <dbReference type="ARBA" id="ARBA00047928"/>
    </source>
</evidence>